<gene>
    <name evidence="13" type="ORF">ATN00_16600</name>
</gene>
<evidence type="ECO:0000256" key="7">
    <source>
        <dbReference type="ARBA" id="ARBA00023065"/>
    </source>
</evidence>
<accession>A0A0S3F1Z2</accession>
<feature type="domain" description="TonB-dependent receptor plug" evidence="12">
    <location>
        <begin position="39"/>
        <end position="145"/>
    </location>
</feature>
<dbReference type="InterPro" id="IPR012910">
    <property type="entry name" value="Plug_dom"/>
</dbReference>
<organism evidence="13 14">
    <name type="scientific">Sphingobium baderi</name>
    <dbReference type="NCBI Taxonomy" id="1332080"/>
    <lineage>
        <taxon>Bacteria</taxon>
        <taxon>Pseudomonadati</taxon>
        <taxon>Pseudomonadota</taxon>
        <taxon>Alphaproteobacteria</taxon>
        <taxon>Sphingomonadales</taxon>
        <taxon>Sphingomonadaceae</taxon>
        <taxon>Sphingobium</taxon>
    </lineage>
</organism>
<keyword evidence="4" id="KW-0410">Iron transport</keyword>
<proteinExistence type="inferred from homology"/>
<reference evidence="13 14" key="1">
    <citation type="submission" date="2015-11" db="EMBL/GenBank/DDBJ databases">
        <title>A Two-component Flavoprotein Monooxygenase System MeaXY Responsible for para-Hydroxylation of 2-Methyl-6-ethylaniline and 2,6-Diethylaniline in Sphingobium baderi DE-13.</title>
        <authorList>
            <person name="Cheng M."/>
            <person name="Meng Q."/>
            <person name="Yang Y."/>
            <person name="Chu C."/>
            <person name="Yan X."/>
            <person name="He J."/>
            <person name="Li S."/>
        </authorList>
    </citation>
    <scope>NUCLEOTIDE SEQUENCE [LARGE SCALE GENOMIC DNA]</scope>
    <source>
        <strain evidence="13 14">DE-13</strain>
    </source>
</reference>
<evidence type="ECO:0000256" key="3">
    <source>
        <dbReference type="ARBA" id="ARBA00022452"/>
    </source>
</evidence>
<dbReference type="PANTHER" id="PTHR32552:SF81">
    <property type="entry name" value="TONB-DEPENDENT OUTER MEMBRANE RECEPTOR"/>
    <property type="match status" value="1"/>
</dbReference>
<dbReference type="Pfam" id="PF07715">
    <property type="entry name" value="Plug"/>
    <property type="match status" value="1"/>
</dbReference>
<dbReference type="EMBL" id="CP013264">
    <property type="protein sequence ID" value="ALR21675.1"/>
    <property type="molecule type" value="Genomic_DNA"/>
</dbReference>
<dbReference type="GO" id="GO:0006826">
    <property type="term" value="P:iron ion transport"/>
    <property type="evidence" value="ECO:0007669"/>
    <property type="project" value="UniProtKB-KW"/>
</dbReference>
<keyword evidence="9 11" id="KW-0472">Membrane</keyword>
<dbReference type="Gene3D" id="2.40.170.20">
    <property type="entry name" value="TonB-dependent receptor, beta-barrel domain"/>
    <property type="match status" value="1"/>
</dbReference>
<dbReference type="AlphaFoldDB" id="A0A0S3F1Z2"/>
<evidence type="ECO:0000313" key="13">
    <source>
        <dbReference type="EMBL" id="ALR21675.1"/>
    </source>
</evidence>
<evidence type="ECO:0000256" key="6">
    <source>
        <dbReference type="ARBA" id="ARBA00023004"/>
    </source>
</evidence>
<comment type="similarity">
    <text evidence="11">Belongs to the TonB-dependent receptor family.</text>
</comment>
<dbReference type="PANTHER" id="PTHR32552">
    <property type="entry name" value="FERRICHROME IRON RECEPTOR-RELATED"/>
    <property type="match status" value="1"/>
</dbReference>
<evidence type="ECO:0000256" key="4">
    <source>
        <dbReference type="ARBA" id="ARBA00022496"/>
    </source>
</evidence>
<comment type="subcellular location">
    <subcellularLocation>
        <location evidence="1 11">Cell outer membrane</location>
        <topology evidence="1 11">Multi-pass membrane protein</topology>
    </subcellularLocation>
</comment>
<dbReference type="InterPro" id="IPR039426">
    <property type="entry name" value="TonB-dep_rcpt-like"/>
</dbReference>
<evidence type="ECO:0000313" key="14">
    <source>
        <dbReference type="Proteomes" id="UP000056968"/>
    </source>
</evidence>
<keyword evidence="3 11" id="KW-1134">Transmembrane beta strand</keyword>
<keyword evidence="14" id="KW-1185">Reference proteome</keyword>
<keyword evidence="5 11" id="KW-0812">Transmembrane</keyword>
<name>A0A0S3F1Z2_9SPHN</name>
<dbReference type="STRING" id="1332080.ATN00_16600"/>
<evidence type="ECO:0000256" key="10">
    <source>
        <dbReference type="ARBA" id="ARBA00023237"/>
    </source>
</evidence>
<dbReference type="GO" id="GO:0009279">
    <property type="term" value="C:cell outer membrane"/>
    <property type="evidence" value="ECO:0007669"/>
    <property type="project" value="UniProtKB-SubCell"/>
</dbReference>
<evidence type="ECO:0000256" key="5">
    <source>
        <dbReference type="ARBA" id="ARBA00022692"/>
    </source>
</evidence>
<keyword evidence="10 11" id="KW-0998">Cell outer membrane</keyword>
<evidence type="ECO:0000256" key="2">
    <source>
        <dbReference type="ARBA" id="ARBA00022448"/>
    </source>
</evidence>
<dbReference type="SUPFAM" id="SSF56935">
    <property type="entry name" value="Porins"/>
    <property type="match status" value="1"/>
</dbReference>
<protein>
    <recommendedName>
        <fullName evidence="12">TonB-dependent receptor plug domain-containing protein</fullName>
    </recommendedName>
</protein>
<keyword evidence="6" id="KW-0408">Iron</keyword>
<keyword evidence="7" id="KW-0406">Ion transport</keyword>
<evidence type="ECO:0000256" key="11">
    <source>
        <dbReference type="PROSITE-ProRule" id="PRU01360"/>
    </source>
</evidence>
<evidence type="ECO:0000259" key="12">
    <source>
        <dbReference type="Pfam" id="PF07715"/>
    </source>
</evidence>
<evidence type="ECO:0000256" key="1">
    <source>
        <dbReference type="ARBA" id="ARBA00004571"/>
    </source>
</evidence>
<keyword evidence="8" id="KW-0798">TonB box</keyword>
<evidence type="ECO:0000256" key="8">
    <source>
        <dbReference type="ARBA" id="ARBA00023077"/>
    </source>
</evidence>
<dbReference type="Proteomes" id="UP000056968">
    <property type="component" value="Chromosome"/>
</dbReference>
<evidence type="ECO:0000256" key="9">
    <source>
        <dbReference type="ARBA" id="ARBA00023136"/>
    </source>
</evidence>
<keyword evidence="2 11" id="KW-0813">Transport</keyword>
<dbReference type="PROSITE" id="PS52016">
    <property type="entry name" value="TONB_DEPENDENT_REC_3"/>
    <property type="match status" value="1"/>
</dbReference>
<dbReference type="InterPro" id="IPR036942">
    <property type="entry name" value="Beta-barrel_TonB_sf"/>
</dbReference>
<dbReference type="KEGG" id="sbd:ATN00_16600"/>
<sequence length="766" mass="82460">MMLVPMTTFAQDALPQGDANQSTGLADIVVTARRSTENAQSVPVTITALDAQGLRDAQIRTPQDLQASVPGVFLSGSSSRASPMYAIRGQSRPLSGNGAPAVVTYFSDVPLPTYVSAVPQFDLQSIQVLKGPQGTLFGRNTSAGAVLLYPQAPTYNLEGYVEGTIGNYDLRTLEGVVNVPILEGKVALRLGGLMERRDGNIKNIDTRFRDLQNLHSNHLRASLLLEPTDWLKNTTIFDYNRQPYSKVSATGTVLVWADPNDPYLSAQYEAQRKRGFFTSGSNFTTSEGYTTYGLSNKTEISIGNITLTNIFGLRQVKFATDNSGDAVPLKYVDSLQVIGSRQYSNEVQLAGDGLGGRLKWLVGGFFLDAKPRGPNTLDTDIFRDVFAPGLLPNTPSSYAFNREKSKALFANLSYRLDALLDGLTVNAGARYTWDKFYLCSGTGEYDPPYSYTPDDCPGVIPEGSAIAGKSSKPTWTIGLDYQANEDLFFFITSRRGYKAAGLNGPSFGTGLKPLQGFRPEITTDVELGVKSTIRAGGAQIRLNGSVFRSYVRDLQQTVSGVSTGNFAGIGLACTAPDFEPFLDGDCDPSNDPQGTVLTINAGKLRTTGVELESVIAPTRNLTLTMGATFIDAKVTSFSVPAILAAVAPPNLGTLYTPKRTFSGDVRYVLPLDERIGEVALNATYYTSSKFDMVGYTANGYQLVNARLDWNNIAGSQVSAGIFARNLFNAKYVSGPAITAVGLPLTSVIVGDPRAYGLVLRVGFGPR</sequence>